<accession>A0A1E1XC38</accession>
<keyword evidence="15" id="KW-0808">Transferase</keyword>
<evidence type="ECO:0000256" key="5">
    <source>
        <dbReference type="ARBA" id="ARBA00022801"/>
    </source>
</evidence>
<organism evidence="15">
    <name type="scientific">Amblyomma aureolatum</name>
    <dbReference type="NCBI Taxonomy" id="187763"/>
    <lineage>
        <taxon>Eukaryota</taxon>
        <taxon>Metazoa</taxon>
        <taxon>Ecdysozoa</taxon>
        <taxon>Arthropoda</taxon>
        <taxon>Chelicerata</taxon>
        <taxon>Arachnida</taxon>
        <taxon>Acari</taxon>
        <taxon>Parasitiformes</taxon>
        <taxon>Ixodida</taxon>
        <taxon>Ixodoidea</taxon>
        <taxon>Ixodidae</taxon>
        <taxon>Amblyomminae</taxon>
        <taxon>Amblyomma</taxon>
    </lineage>
</organism>
<dbReference type="InterPro" id="IPR036465">
    <property type="entry name" value="vWFA_dom_sf"/>
</dbReference>
<dbReference type="Gene3D" id="3.40.50.410">
    <property type="entry name" value="von Willebrand factor, type A domain"/>
    <property type="match status" value="1"/>
</dbReference>
<dbReference type="SMART" id="SM00559">
    <property type="entry name" value="Ku78"/>
    <property type="match status" value="1"/>
</dbReference>
<dbReference type="Gene3D" id="1.10.1600.10">
    <property type="match status" value="1"/>
</dbReference>
<dbReference type="AlphaFoldDB" id="A0A1E1XC38"/>
<sequence>MNQGPPNGPTDLEEAKTCAELMIQRRIFSESKDEVAVVICGSQCTNNSLSSDDEYQHIDVLCGLQPVTFDMLDKLSEVKATQHVCDFVDAIIVALDVIVDKTKNLKFSSRRVVLLSNLGGTFNDSQQSIIADGMKNSDLSLTIVCPFDVQNIGDDTAKLSRSQKKAAEYVGKILEAVNGDSYTFSQAMPALMSYEKKRTRPTPWNANLEIGPDISIPISSYIKVVEVKTKPWKQFVAKRTAVPLRCDTVYYRNDEKETEVEKDSTVLAYRYGSTLVPFTDESRAAMDGNKGGSGRGLQVLGFTDEVNIKRHYYMGDKTSYIVARKGDDSAGAALSALIQALKKSKMVAIVRYAFSDKSAPRMGFLSPRIKEQYECLVFIQLPYMEDLRRFTFLPLDTNKDNIPTDTQLSLFDDLIAAMDLTAVDINGEPEELFKSSQTSNPYLQRFYQCVQHRAMHPKDPLPPMPQHIADAIKTPKVVMDLAEPILQKIASQFPLEEVAPVSVPQDNGVGPDDLGKGQVTNSDEPATKRARTDVSMADLVSTETTKVDVVNPVEDFKKLVSSKEQSYSEVCRQLEEVIQKLFKDALGRAAHGKAVRCLRAYRESALEKTSPDLFNTFLKKLKELYSGDQDDVWNLLKKEAVPPIGKKECERSTWPDSEVEQFYAAEKHNAEKEEEPAKDEDDLLDMM</sequence>
<evidence type="ECO:0000256" key="9">
    <source>
        <dbReference type="ARBA" id="ARBA00023172"/>
    </source>
</evidence>
<keyword evidence="4 12" id="KW-0227">DNA damage</keyword>
<keyword evidence="15" id="KW-0418">Kinase</keyword>
<dbReference type="InterPro" id="IPR016194">
    <property type="entry name" value="SPOC-like_C_dom_sf"/>
</dbReference>
<keyword evidence="10 12" id="KW-0234">DNA repair</keyword>
<dbReference type="GO" id="GO:0003690">
    <property type="term" value="F:double-stranded DNA binding"/>
    <property type="evidence" value="ECO:0007669"/>
    <property type="project" value="TreeGrafter"/>
</dbReference>
<evidence type="ECO:0000256" key="11">
    <source>
        <dbReference type="ARBA" id="ARBA00023242"/>
    </source>
</evidence>
<keyword evidence="8 12" id="KW-0238">DNA-binding</keyword>
<proteinExistence type="evidence at transcript level"/>
<dbReference type="FunFam" id="2.40.290.10:FF:000005">
    <property type="entry name" value="X-ray repair cross-complementing protein 5"/>
    <property type="match status" value="1"/>
</dbReference>
<dbReference type="InterPro" id="IPR005160">
    <property type="entry name" value="Ku_C"/>
</dbReference>
<keyword evidence="3 12" id="KW-0547">Nucleotide-binding</keyword>
<evidence type="ECO:0000313" key="15">
    <source>
        <dbReference type="EMBL" id="JAT96769.1"/>
    </source>
</evidence>
<evidence type="ECO:0000256" key="8">
    <source>
        <dbReference type="ARBA" id="ARBA00023125"/>
    </source>
</evidence>
<dbReference type="PANTHER" id="PTHR12604">
    <property type="entry name" value="KU AUTOANTIGEN DNA HELICASE"/>
    <property type="match status" value="1"/>
</dbReference>
<dbReference type="PANTHER" id="PTHR12604:SF4">
    <property type="entry name" value="X-RAY REPAIR CROSS-COMPLEMENTING PROTEIN 5"/>
    <property type="match status" value="1"/>
</dbReference>
<evidence type="ECO:0000256" key="10">
    <source>
        <dbReference type="ARBA" id="ARBA00023204"/>
    </source>
</evidence>
<evidence type="ECO:0000256" key="12">
    <source>
        <dbReference type="PIRNR" id="PIRNR016570"/>
    </source>
</evidence>
<dbReference type="Gene3D" id="1.25.40.240">
    <property type="entry name" value="Ku, C-terminal domain"/>
    <property type="match status" value="1"/>
</dbReference>
<evidence type="ECO:0000256" key="2">
    <source>
        <dbReference type="ARBA" id="ARBA00007726"/>
    </source>
</evidence>
<dbReference type="GO" id="GO:0000723">
    <property type="term" value="P:telomere maintenance"/>
    <property type="evidence" value="ECO:0007669"/>
    <property type="project" value="InterPro"/>
</dbReference>
<dbReference type="PIRSF" id="PIRSF016570">
    <property type="entry name" value="Ku80"/>
    <property type="match status" value="1"/>
</dbReference>
<keyword evidence="6 12" id="KW-0347">Helicase</keyword>
<keyword evidence="9 12" id="KW-0233">DNA recombination</keyword>
<dbReference type="GO" id="GO:0043564">
    <property type="term" value="C:Ku70:Ku80 complex"/>
    <property type="evidence" value="ECO:0007669"/>
    <property type="project" value="InterPro"/>
</dbReference>
<reference evidence="15" key="1">
    <citation type="journal article" date="2017" name="Front. Cell. Infect. Microbiol.">
        <title>The Distinct Transcriptional Response of the Midgut of Amblyomma sculptum and Amblyomma aureolatum Ticks to Rickettsia rickettsii Correlates to Their Differences in Susceptibility to Infection.</title>
        <authorList>
            <person name="Martins L.A."/>
            <person name="Galletti M.F.B.M."/>
            <person name="Ribeiro J.M."/>
            <person name="Fujita A."/>
            <person name="Costa F.B."/>
            <person name="Labruna M.B."/>
            <person name="Daffre S."/>
            <person name="Fogaca A.C."/>
        </authorList>
    </citation>
    <scope>NUCLEOTIDE SEQUENCE</scope>
</reference>
<dbReference type="SUPFAM" id="SSF53300">
    <property type="entry name" value="vWA-like"/>
    <property type="match status" value="1"/>
</dbReference>
<dbReference type="Pfam" id="PF03730">
    <property type="entry name" value="Ku_C"/>
    <property type="match status" value="1"/>
</dbReference>
<dbReference type="GO" id="GO:0005524">
    <property type="term" value="F:ATP binding"/>
    <property type="evidence" value="ECO:0007669"/>
    <property type="project" value="UniProtKB-UniRule"/>
</dbReference>
<dbReference type="GO" id="GO:0003684">
    <property type="term" value="F:damaged DNA binding"/>
    <property type="evidence" value="ECO:0007669"/>
    <property type="project" value="InterPro"/>
</dbReference>
<comment type="similarity">
    <text evidence="2 12">Belongs to the ku80 family.</text>
</comment>
<keyword evidence="5 12" id="KW-0378">Hydrolase</keyword>
<keyword evidence="11 12" id="KW-0539">Nucleus</keyword>
<dbReference type="Pfam" id="PF03731">
    <property type="entry name" value="Ku_N"/>
    <property type="match status" value="1"/>
</dbReference>
<evidence type="ECO:0000256" key="7">
    <source>
        <dbReference type="ARBA" id="ARBA00022840"/>
    </source>
</evidence>
<keyword evidence="7 12" id="KW-0067">ATP-binding</keyword>
<feature type="domain" description="Ku" evidence="14">
    <location>
        <begin position="257"/>
        <end position="398"/>
    </location>
</feature>
<evidence type="ECO:0000256" key="13">
    <source>
        <dbReference type="SAM" id="MobiDB-lite"/>
    </source>
</evidence>
<dbReference type="CDD" id="cd00873">
    <property type="entry name" value="KU80"/>
    <property type="match status" value="1"/>
</dbReference>
<evidence type="ECO:0000259" key="14">
    <source>
        <dbReference type="SMART" id="SM00559"/>
    </source>
</evidence>
<feature type="compositionally biased region" description="Acidic residues" evidence="13">
    <location>
        <begin position="672"/>
        <end position="687"/>
    </location>
</feature>
<comment type="catalytic activity">
    <reaction evidence="12">
        <text>ATP + H2O = ADP + phosphate + H(+)</text>
        <dbReference type="Rhea" id="RHEA:13065"/>
        <dbReference type="ChEBI" id="CHEBI:15377"/>
        <dbReference type="ChEBI" id="CHEBI:15378"/>
        <dbReference type="ChEBI" id="CHEBI:30616"/>
        <dbReference type="ChEBI" id="CHEBI:43474"/>
        <dbReference type="ChEBI" id="CHEBI:456216"/>
        <dbReference type="EC" id="3.6.4.12"/>
    </reaction>
</comment>
<dbReference type="EC" id="3.6.4.12" evidence="12"/>
<dbReference type="GO" id="GO:0042162">
    <property type="term" value="F:telomeric DNA binding"/>
    <property type="evidence" value="ECO:0007669"/>
    <property type="project" value="InterPro"/>
</dbReference>
<dbReference type="FunFam" id="1.10.1600.10:FF:000002">
    <property type="entry name" value="X-ray repair cross-complementing protein 5"/>
    <property type="match status" value="1"/>
</dbReference>
<dbReference type="GO" id="GO:0006310">
    <property type="term" value="P:DNA recombination"/>
    <property type="evidence" value="ECO:0007669"/>
    <property type="project" value="UniProtKB-KW"/>
</dbReference>
<dbReference type="Pfam" id="PF08785">
    <property type="entry name" value="Ku_PK_bind"/>
    <property type="match status" value="1"/>
</dbReference>
<comment type="subcellular location">
    <subcellularLocation>
        <location evidence="1 12">Nucleus</location>
    </subcellularLocation>
</comment>
<name>A0A1E1XC38_9ACAR</name>
<evidence type="ECO:0000256" key="3">
    <source>
        <dbReference type="ARBA" id="ARBA00022741"/>
    </source>
</evidence>
<dbReference type="SUPFAM" id="SSF100939">
    <property type="entry name" value="SPOC domain-like"/>
    <property type="match status" value="1"/>
</dbReference>
<dbReference type="InterPro" id="IPR036494">
    <property type="entry name" value="Ku_C_sf"/>
</dbReference>
<evidence type="ECO:0000256" key="1">
    <source>
        <dbReference type="ARBA" id="ARBA00004123"/>
    </source>
</evidence>
<dbReference type="SUPFAM" id="SSF101420">
    <property type="entry name" value="C-terminal domain of Ku80"/>
    <property type="match status" value="1"/>
</dbReference>
<protein>
    <recommendedName>
        <fullName evidence="12">ATP-dependent DNA helicase II subunit 2</fullName>
        <ecNumber evidence="12">3.6.4.12</ecNumber>
    </recommendedName>
</protein>
<evidence type="ECO:0000256" key="4">
    <source>
        <dbReference type="ARBA" id="ARBA00022763"/>
    </source>
</evidence>
<dbReference type="GO" id="GO:0016301">
    <property type="term" value="F:kinase activity"/>
    <property type="evidence" value="ECO:0007669"/>
    <property type="project" value="UniProtKB-KW"/>
</dbReference>
<dbReference type="GO" id="GO:0003678">
    <property type="term" value="F:DNA helicase activity"/>
    <property type="evidence" value="ECO:0007669"/>
    <property type="project" value="UniProtKB-EC"/>
</dbReference>
<dbReference type="Gene3D" id="2.40.290.10">
    <property type="match status" value="1"/>
</dbReference>
<dbReference type="Pfam" id="PF02735">
    <property type="entry name" value="Ku"/>
    <property type="match status" value="1"/>
</dbReference>
<feature type="region of interest" description="Disordered" evidence="13">
    <location>
        <begin position="665"/>
        <end position="687"/>
    </location>
</feature>
<dbReference type="EMBL" id="GFAC01002419">
    <property type="protein sequence ID" value="JAT96769.1"/>
    <property type="molecule type" value="mRNA"/>
</dbReference>
<dbReference type="InterPro" id="IPR024193">
    <property type="entry name" value="Ku80"/>
</dbReference>
<dbReference type="GO" id="GO:0006303">
    <property type="term" value="P:double-strand break repair via nonhomologous end joining"/>
    <property type="evidence" value="ECO:0007669"/>
    <property type="project" value="InterPro"/>
</dbReference>
<dbReference type="InterPro" id="IPR006164">
    <property type="entry name" value="DNA_bd_Ku70/Ku80"/>
</dbReference>
<feature type="region of interest" description="Disordered" evidence="13">
    <location>
        <begin position="504"/>
        <end position="529"/>
    </location>
</feature>
<dbReference type="InterPro" id="IPR014893">
    <property type="entry name" value="Ku_PK_bind"/>
</dbReference>
<comment type="function">
    <text evidence="12">Single-stranded DNA-dependent ATP-dependent helicase.</text>
</comment>
<evidence type="ECO:0000256" key="6">
    <source>
        <dbReference type="ARBA" id="ARBA00022806"/>
    </source>
</evidence>
<dbReference type="GO" id="GO:0016887">
    <property type="term" value="F:ATP hydrolysis activity"/>
    <property type="evidence" value="ECO:0007669"/>
    <property type="project" value="RHEA"/>
</dbReference>
<dbReference type="InterPro" id="IPR005161">
    <property type="entry name" value="Ku_N"/>
</dbReference>